<evidence type="ECO:0000256" key="10">
    <source>
        <dbReference type="ARBA" id="ARBA00022840"/>
    </source>
</evidence>
<evidence type="ECO:0000256" key="5">
    <source>
        <dbReference type="ARBA" id="ARBA00022490"/>
    </source>
</evidence>
<dbReference type="Proteomes" id="UP000249203">
    <property type="component" value="Unassembled WGS sequence"/>
</dbReference>
<dbReference type="Proteomes" id="UP000287865">
    <property type="component" value="Unassembled WGS sequence"/>
</dbReference>
<dbReference type="GO" id="GO:0006002">
    <property type="term" value="P:fructose 6-phosphate metabolic process"/>
    <property type="evidence" value="ECO:0007669"/>
    <property type="project" value="InterPro"/>
</dbReference>
<evidence type="ECO:0000313" key="19">
    <source>
        <dbReference type="Proteomes" id="UP000287865"/>
    </source>
</evidence>
<dbReference type="GO" id="GO:0003872">
    <property type="term" value="F:6-phosphofructokinase activity"/>
    <property type="evidence" value="ECO:0007669"/>
    <property type="project" value="UniProtKB-EC"/>
</dbReference>
<dbReference type="InterPro" id="IPR012003">
    <property type="entry name" value="ATP_PFK_prok-type"/>
</dbReference>
<dbReference type="InterPro" id="IPR035966">
    <property type="entry name" value="PKF_sf"/>
</dbReference>
<evidence type="ECO:0000313" key="17">
    <source>
        <dbReference type="EMBL" id="RUO19730.1"/>
    </source>
</evidence>
<evidence type="ECO:0000256" key="12">
    <source>
        <dbReference type="ARBA" id="ARBA00023152"/>
    </source>
</evidence>
<keyword evidence="11" id="KW-0460">Magnesium</keyword>
<dbReference type="PANTHER" id="PTHR13697">
    <property type="entry name" value="PHOSPHOFRUCTOKINASE"/>
    <property type="match status" value="1"/>
</dbReference>
<comment type="catalytic activity">
    <reaction evidence="14">
        <text>beta-D-fructose 6-phosphate + ATP = beta-D-fructose 1,6-bisphosphate + ADP + H(+)</text>
        <dbReference type="Rhea" id="RHEA:16109"/>
        <dbReference type="ChEBI" id="CHEBI:15378"/>
        <dbReference type="ChEBI" id="CHEBI:30616"/>
        <dbReference type="ChEBI" id="CHEBI:32966"/>
        <dbReference type="ChEBI" id="CHEBI:57634"/>
        <dbReference type="ChEBI" id="CHEBI:456216"/>
        <dbReference type="EC" id="2.7.1.11"/>
    </reaction>
</comment>
<dbReference type="InterPro" id="IPR000023">
    <property type="entry name" value="Phosphofructokinase_dom"/>
</dbReference>
<keyword evidence="12" id="KW-0324">Glycolysis</keyword>
<dbReference type="PANTHER" id="PTHR13697:SF4">
    <property type="entry name" value="ATP-DEPENDENT 6-PHOSPHOFRUCTOKINASE"/>
    <property type="match status" value="1"/>
</dbReference>
<sequence length="337" mass="35880">MKKIAVITSGGDAPGMNACIRAIVLTAYQHGMEVIGFRHGFRGIVEDLNQPLHPNDMRLVSQRGGTILLSSRYPEFKQVSAAKAAAQVLDAHGIGALVVIGGDGSFRGAHHLNQHWYGQVIGVPGTIDNDLAGTDTTIGFTTAVDTAMEAIDRIRETAEAMARVFVIEVMGRHAGFIGLHAAIAGSAEGMLVPELEPQPKLAEIADNIKRARSAFPDSSYIVVVSENLWPGGVSQLAKELTQATGTTCHAAPLGHIQRGGRPNAQDRILSMQLGQAAVHAIIDGASGHMIGVEQGHVVEVPIHLTFERDKPLDLRLVNLQRGLQQLNFASKVGEESA</sequence>
<evidence type="ECO:0000313" key="16">
    <source>
        <dbReference type="EMBL" id="RAJ94629.1"/>
    </source>
</evidence>
<dbReference type="EMBL" id="QLMD01000014">
    <property type="protein sequence ID" value="RAJ94629.1"/>
    <property type="molecule type" value="Genomic_DNA"/>
</dbReference>
<evidence type="ECO:0000259" key="15">
    <source>
        <dbReference type="Pfam" id="PF00365"/>
    </source>
</evidence>
<evidence type="ECO:0000256" key="11">
    <source>
        <dbReference type="ARBA" id="ARBA00022842"/>
    </source>
</evidence>
<evidence type="ECO:0000256" key="13">
    <source>
        <dbReference type="ARBA" id="ARBA00038478"/>
    </source>
</evidence>
<comment type="pathway">
    <text evidence="3">Carbohydrate degradation; glycolysis; D-glyceraldehyde 3-phosphate and glycerone phosphate from D-glucose: step 3/4.</text>
</comment>
<dbReference type="NCBIfam" id="NF002872">
    <property type="entry name" value="PRK03202.1"/>
    <property type="match status" value="1"/>
</dbReference>
<proteinExistence type="inferred from homology"/>
<evidence type="ECO:0000256" key="3">
    <source>
        <dbReference type="ARBA" id="ARBA00004679"/>
    </source>
</evidence>
<keyword evidence="6 17" id="KW-0808">Transferase</keyword>
<comment type="cofactor">
    <cofactor evidence="1">
        <name>Mg(2+)</name>
        <dbReference type="ChEBI" id="CHEBI:18420"/>
    </cofactor>
</comment>
<evidence type="ECO:0000256" key="7">
    <source>
        <dbReference type="ARBA" id="ARBA00022723"/>
    </source>
</evidence>
<keyword evidence="7" id="KW-0479">Metal-binding</keyword>
<evidence type="ECO:0000256" key="2">
    <source>
        <dbReference type="ARBA" id="ARBA00004496"/>
    </source>
</evidence>
<reference evidence="17 19" key="1">
    <citation type="journal article" date="2018" name="Front. Microbiol.">
        <title>Genome-Based Analysis Reveals the Taxonomy and Diversity of the Family Idiomarinaceae.</title>
        <authorList>
            <person name="Liu Y."/>
            <person name="Lai Q."/>
            <person name="Shao Z."/>
        </authorList>
    </citation>
    <scope>NUCLEOTIDE SEQUENCE [LARGE SCALE GENOMIC DNA]</scope>
    <source>
        <strain evidence="17 19">CF12-14</strain>
    </source>
</reference>
<dbReference type="GO" id="GO:0070095">
    <property type="term" value="F:fructose-6-phosphate binding"/>
    <property type="evidence" value="ECO:0007669"/>
    <property type="project" value="TreeGrafter"/>
</dbReference>
<dbReference type="OrthoDB" id="9802503at2"/>
<dbReference type="EC" id="2.7.1.11" evidence="4"/>
<keyword evidence="5" id="KW-0963">Cytoplasm</keyword>
<keyword evidence="9 16" id="KW-0418">Kinase</keyword>
<dbReference type="AlphaFoldDB" id="A0A327WRJ9"/>
<evidence type="ECO:0000256" key="8">
    <source>
        <dbReference type="ARBA" id="ARBA00022741"/>
    </source>
</evidence>
<dbReference type="GO" id="GO:0005524">
    <property type="term" value="F:ATP binding"/>
    <property type="evidence" value="ECO:0007669"/>
    <property type="project" value="UniProtKB-KW"/>
</dbReference>
<dbReference type="PRINTS" id="PR00476">
    <property type="entry name" value="PHFRCTKINASE"/>
</dbReference>
<dbReference type="PIRSF" id="PIRSF000532">
    <property type="entry name" value="ATP_PFK_prok"/>
    <property type="match status" value="1"/>
</dbReference>
<dbReference type="GO" id="GO:0061621">
    <property type="term" value="P:canonical glycolysis"/>
    <property type="evidence" value="ECO:0007669"/>
    <property type="project" value="TreeGrafter"/>
</dbReference>
<comment type="caution">
    <text evidence="16">The sequence shown here is derived from an EMBL/GenBank/DDBJ whole genome shotgun (WGS) entry which is preliminary data.</text>
</comment>
<keyword evidence="10" id="KW-0067">ATP-binding</keyword>
<dbReference type="UniPathway" id="UPA00109">
    <property type="reaction ID" value="UER00182"/>
</dbReference>
<comment type="similarity">
    <text evidence="13">Belongs to the phosphofructokinase type A (PFKA) family.</text>
</comment>
<evidence type="ECO:0000256" key="14">
    <source>
        <dbReference type="ARBA" id="ARBA00048070"/>
    </source>
</evidence>
<accession>A0A327WRJ9</accession>
<dbReference type="RefSeq" id="WP_111570201.1">
    <property type="nucleotide sequence ID" value="NZ_PIPK01000015.1"/>
</dbReference>
<comment type="subcellular location">
    <subcellularLocation>
        <location evidence="2">Cytoplasm</location>
    </subcellularLocation>
</comment>
<name>A0A327WRJ9_9GAMM</name>
<protein>
    <recommendedName>
        <fullName evidence="4">6-phosphofructokinase</fullName>
        <ecNumber evidence="4">2.7.1.11</ecNumber>
    </recommendedName>
</protein>
<keyword evidence="8" id="KW-0547">Nucleotide-binding</keyword>
<dbReference type="EMBL" id="PIPK01000015">
    <property type="protein sequence ID" value="RUO19730.1"/>
    <property type="molecule type" value="Genomic_DNA"/>
</dbReference>
<dbReference type="SUPFAM" id="SSF53784">
    <property type="entry name" value="Phosphofructokinase"/>
    <property type="match status" value="1"/>
</dbReference>
<dbReference type="GO" id="GO:0005945">
    <property type="term" value="C:6-phosphofructokinase complex"/>
    <property type="evidence" value="ECO:0007669"/>
    <property type="project" value="TreeGrafter"/>
</dbReference>
<feature type="domain" description="Phosphofructokinase" evidence="15">
    <location>
        <begin position="3"/>
        <end position="281"/>
    </location>
</feature>
<dbReference type="Gene3D" id="3.40.50.460">
    <property type="entry name" value="Phosphofructokinase domain"/>
    <property type="match status" value="1"/>
</dbReference>
<evidence type="ECO:0000256" key="9">
    <source>
        <dbReference type="ARBA" id="ARBA00022777"/>
    </source>
</evidence>
<dbReference type="GO" id="GO:0016208">
    <property type="term" value="F:AMP binding"/>
    <property type="evidence" value="ECO:0007669"/>
    <property type="project" value="TreeGrafter"/>
</dbReference>
<evidence type="ECO:0000313" key="18">
    <source>
        <dbReference type="Proteomes" id="UP000249203"/>
    </source>
</evidence>
<dbReference type="GO" id="GO:0042802">
    <property type="term" value="F:identical protein binding"/>
    <property type="evidence" value="ECO:0007669"/>
    <property type="project" value="TreeGrafter"/>
</dbReference>
<dbReference type="GO" id="GO:0030388">
    <property type="term" value="P:fructose 1,6-bisphosphate metabolic process"/>
    <property type="evidence" value="ECO:0007669"/>
    <property type="project" value="TreeGrafter"/>
</dbReference>
<dbReference type="InterPro" id="IPR022953">
    <property type="entry name" value="ATP_PFK"/>
</dbReference>
<evidence type="ECO:0000256" key="4">
    <source>
        <dbReference type="ARBA" id="ARBA00012055"/>
    </source>
</evidence>
<dbReference type="Gene3D" id="3.40.50.450">
    <property type="match status" value="1"/>
</dbReference>
<reference evidence="16 18" key="2">
    <citation type="submission" date="2018-06" db="EMBL/GenBank/DDBJ databases">
        <title>Genomic Encyclopedia of Type Strains, Phase III (KMG-III): the genomes of soil and plant-associated and newly described type strains.</title>
        <authorList>
            <person name="Whitman W."/>
        </authorList>
    </citation>
    <scope>NUCLEOTIDE SEQUENCE [LARGE SCALE GENOMIC DNA]</scope>
    <source>
        <strain evidence="16 18">CGMCC 1.15366</strain>
    </source>
</reference>
<gene>
    <name evidence="16" type="ORF">B0I24_11432</name>
    <name evidence="17" type="ORF">CWE07_12705</name>
</gene>
<dbReference type="FunFam" id="3.40.50.460:FF:000002">
    <property type="entry name" value="ATP-dependent 6-phosphofructokinase"/>
    <property type="match status" value="1"/>
</dbReference>
<evidence type="ECO:0000256" key="1">
    <source>
        <dbReference type="ARBA" id="ARBA00001946"/>
    </source>
</evidence>
<evidence type="ECO:0000256" key="6">
    <source>
        <dbReference type="ARBA" id="ARBA00022679"/>
    </source>
</evidence>
<dbReference type="GO" id="GO:0048029">
    <property type="term" value="F:monosaccharide binding"/>
    <property type="evidence" value="ECO:0007669"/>
    <property type="project" value="TreeGrafter"/>
</dbReference>
<keyword evidence="19" id="KW-1185">Reference proteome</keyword>
<dbReference type="Pfam" id="PF00365">
    <property type="entry name" value="PFK"/>
    <property type="match status" value="1"/>
</dbReference>
<dbReference type="GO" id="GO:0046872">
    <property type="term" value="F:metal ion binding"/>
    <property type="evidence" value="ECO:0007669"/>
    <property type="project" value="UniProtKB-KW"/>
</dbReference>
<organism evidence="16 18">
    <name type="scientific">Aliidiomarina maris</name>
    <dbReference type="NCBI Taxonomy" id="531312"/>
    <lineage>
        <taxon>Bacteria</taxon>
        <taxon>Pseudomonadati</taxon>
        <taxon>Pseudomonadota</taxon>
        <taxon>Gammaproteobacteria</taxon>
        <taxon>Alteromonadales</taxon>
        <taxon>Idiomarinaceae</taxon>
        <taxon>Aliidiomarina</taxon>
    </lineage>
</organism>